<dbReference type="eggNOG" id="ENOG502QU93">
    <property type="taxonomic scope" value="Eukaryota"/>
</dbReference>
<dbReference type="Gene3D" id="3.40.47.10">
    <property type="match status" value="1"/>
</dbReference>
<organism evidence="3">
    <name type="scientific">Zea mays</name>
    <name type="common">Maize</name>
    <dbReference type="NCBI Taxonomy" id="4577"/>
    <lineage>
        <taxon>Eukaryota</taxon>
        <taxon>Viridiplantae</taxon>
        <taxon>Streptophyta</taxon>
        <taxon>Embryophyta</taxon>
        <taxon>Tracheophyta</taxon>
        <taxon>Spermatophyta</taxon>
        <taxon>Magnoliopsida</taxon>
        <taxon>Liliopsida</taxon>
        <taxon>Poales</taxon>
        <taxon>Poaceae</taxon>
        <taxon>PACMAD clade</taxon>
        <taxon>Panicoideae</taxon>
        <taxon>Andropogonodae</taxon>
        <taxon>Andropogoneae</taxon>
        <taxon>Tripsacinae</taxon>
        <taxon>Zea</taxon>
    </lineage>
</organism>
<dbReference type="IntAct" id="A0A1D6PIV5">
    <property type="interactions" value="1"/>
</dbReference>
<evidence type="ECO:0000313" key="3">
    <source>
        <dbReference type="EMBL" id="AQL09248.1"/>
    </source>
</evidence>
<keyword evidence="1" id="KW-0012">Acyltransferase</keyword>
<dbReference type="GO" id="GO:0006633">
    <property type="term" value="P:fatty acid biosynthetic process"/>
    <property type="evidence" value="ECO:0007669"/>
    <property type="project" value="InterPro"/>
</dbReference>
<accession>A0A1D6PIV5</accession>
<evidence type="ECO:0000256" key="1">
    <source>
        <dbReference type="ARBA" id="ARBA00023315"/>
    </source>
</evidence>
<dbReference type="PaxDb" id="4577-GRMZM2G036411_P01"/>
<dbReference type="InterPro" id="IPR013601">
    <property type="entry name" value="FAE1_typ3_polyketide_synth"/>
</dbReference>
<dbReference type="AlphaFoldDB" id="A0A1D6PIV5"/>
<dbReference type="EMBL" id="CM000785">
    <property type="protein sequence ID" value="AQL09248.1"/>
    <property type="molecule type" value="Genomic_DNA"/>
</dbReference>
<gene>
    <name evidence="3" type="ORF">ZEAMMB73_Zm00001d048262</name>
</gene>
<evidence type="ECO:0000259" key="2">
    <source>
        <dbReference type="Pfam" id="PF08392"/>
    </source>
</evidence>
<dbReference type="SUPFAM" id="SSF53901">
    <property type="entry name" value="Thiolase-like"/>
    <property type="match status" value="1"/>
</dbReference>
<proteinExistence type="predicted"/>
<dbReference type="Pfam" id="PF08392">
    <property type="entry name" value="FAE1_CUT1_RppA"/>
    <property type="match status" value="1"/>
</dbReference>
<sequence length="222" mass="24361">MIVNHYEMRGNILSYNLGGMGCSAGVIAVDLPRDMLQASGAGLAVVVSTEAVSFTWYPGRRRSMLILNAFFRAGCDCAAVLLSNSRRDFHRAKSWNINNIPFSKKKSAATCWRWVGTGHALKTNITTRGPLVLPFSEQLLFFAGVLFRHLFPSKASTPAPTTAPGDASAAAPYIPDFKRAFENFCMHAASGDVLEHLQSNLSLRNADLKALHKFSLEKEKKI</sequence>
<keyword evidence="1" id="KW-0808">Transferase</keyword>
<dbReference type="PANTHER" id="PTHR31561">
    <property type="entry name" value="3-KETOACYL-COA SYNTHASE"/>
    <property type="match status" value="1"/>
</dbReference>
<dbReference type="STRING" id="4577.A0A1D6PIV5"/>
<dbReference type="InterPro" id="IPR016039">
    <property type="entry name" value="Thiolase-like"/>
</dbReference>
<dbReference type="InterPro" id="IPR012392">
    <property type="entry name" value="3-ktacl-CoA_syn"/>
</dbReference>
<dbReference type="InParanoid" id="A0A1D6PIV5"/>
<dbReference type="GO" id="GO:0016020">
    <property type="term" value="C:membrane"/>
    <property type="evidence" value="ECO:0007669"/>
    <property type="project" value="InterPro"/>
</dbReference>
<feature type="domain" description="FAE" evidence="2">
    <location>
        <begin position="1"/>
        <end position="93"/>
    </location>
</feature>
<dbReference type="GO" id="GO:0016747">
    <property type="term" value="F:acyltransferase activity, transferring groups other than amino-acyl groups"/>
    <property type="evidence" value="ECO:0007669"/>
    <property type="project" value="InterPro"/>
</dbReference>
<reference evidence="3" key="1">
    <citation type="submission" date="2015-12" db="EMBL/GenBank/DDBJ databases">
        <title>Update maize B73 reference genome by single molecule sequencing technologies.</title>
        <authorList>
            <consortium name="Maize Genome Sequencing Project"/>
            <person name="Ware D."/>
        </authorList>
    </citation>
    <scope>NUCLEOTIDE SEQUENCE</scope>
    <source>
        <tissue evidence="3">Seedling</tissue>
    </source>
</reference>
<protein>
    <recommendedName>
        <fullName evidence="2">FAE domain-containing protein</fullName>
    </recommendedName>
</protein>
<name>A0A1D6PIV5_MAIZE</name>